<protein>
    <submittedName>
        <fullName evidence="1">Uncharacterized protein</fullName>
    </submittedName>
</protein>
<evidence type="ECO:0000313" key="2">
    <source>
        <dbReference type="Proteomes" id="UP000241238"/>
    </source>
</evidence>
<name>A0ABN5JIF9_FUSVA</name>
<proteinExistence type="predicted"/>
<accession>A0ABN5JIF9</accession>
<keyword evidence="2" id="KW-1185">Reference proteome</keyword>
<organism evidence="1 2">
    <name type="scientific">Fusobacterium varium ATCC 27725</name>
    <dbReference type="NCBI Taxonomy" id="469618"/>
    <lineage>
        <taxon>Bacteria</taxon>
        <taxon>Fusobacteriati</taxon>
        <taxon>Fusobacteriota</taxon>
        <taxon>Fusobacteriia</taxon>
        <taxon>Fusobacteriales</taxon>
        <taxon>Fusobacteriaceae</taxon>
        <taxon>Fusobacterium</taxon>
    </lineage>
</organism>
<gene>
    <name evidence="1" type="ORF">C4N18_05660</name>
</gene>
<sequence>MIKKIMYFLLISLNIYSVEIGQTSAVIKITGKVVANASLVVKVDGVETNEIVMENYIKGSDKKSMKTLTFELREEYTDGSINLKDVVYNGNEKNFYKIEKVSNGEEKKFRISYNTETLNKLNHGDEVEDTIVFTATYD</sequence>
<evidence type="ECO:0000313" key="1">
    <source>
        <dbReference type="EMBL" id="AVQ30723.1"/>
    </source>
</evidence>
<reference evidence="2" key="1">
    <citation type="journal article" date="2018" name="MSphere">
        <title>Fusobacterium Genomics Using MinION and Illumina Sequencing Enables Genome Completion and Correction.</title>
        <authorList>
            <person name="Todd S.M."/>
            <person name="Settlage R.E."/>
            <person name="Lahmers K.K."/>
            <person name="Slade D.J."/>
        </authorList>
    </citation>
    <scope>NUCLEOTIDE SEQUENCE [LARGE SCALE GENOMIC DNA]</scope>
    <source>
        <strain evidence="2">ATCC 27725</strain>
    </source>
</reference>
<dbReference type="Proteomes" id="UP000241238">
    <property type="component" value="Chromosome"/>
</dbReference>
<dbReference type="EMBL" id="CP028103">
    <property type="protein sequence ID" value="AVQ30723.1"/>
    <property type="molecule type" value="Genomic_DNA"/>
</dbReference>